<proteinExistence type="predicted"/>
<sequence length="101" mass="11653">MKHHIVLQLVNFLWTTITEKIDSRSKLIDIINEPSPLLFDAVEVGNVGFLSELISQYPSLIWDVDSRNRSIIHTAVLHRHASIYNLVHEIGHIRDIIVTFE</sequence>
<keyword evidence="2" id="KW-1185">Reference proteome</keyword>
<dbReference type="Proteomes" id="UP001603857">
    <property type="component" value="Unassembled WGS sequence"/>
</dbReference>
<organism evidence="1 2">
    <name type="scientific">Flemingia macrophylla</name>
    <dbReference type="NCBI Taxonomy" id="520843"/>
    <lineage>
        <taxon>Eukaryota</taxon>
        <taxon>Viridiplantae</taxon>
        <taxon>Streptophyta</taxon>
        <taxon>Embryophyta</taxon>
        <taxon>Tracheophyta</taxon>
        <taxon>Spermatophyta</taxon>
        <taxon>Magnoliopsida</taxon>
        <taxon>eudicotyledons</taxon>
        <taxon>Gunneridae</taxon>
        <taxon>Pentapetalae</taxon>
        <taxon>rosids</taxon>
        <taxon>fabids</taxon>
        <taxon>Fabales</taxon>
        <taxon>Fabaceae</taxon>
        <taxon>Papilionoideae</taxon>
        <taxon>50 kb inversion clade</taxon>
        <taxon>NPAAA clade</taxon>
        <taxon>indigoferoid/millettioid clade</taxon>
        <taxon>Phaseoleae</taxon>
        <taxon>Flemingia</taxon>
    </lineage>
</organism>
<evidence type="ECO:0000313" key="1">
    <source>
        <dbReference type="EMBL" id="KAL2340221.1"/>
    </source>
</evidence>
<gene>
    <name evidence="1" type="ORF">Fmac_008161</name>
</gene>
<protein>
    <recommendedName>
        <fullName evidence="3">Ankyrin repeat protein</fullName>
    </recommendedName>
</protein>
<evidence type="ECO:0008006" key="3">
    <source>
        <dbReference type="Google" id="ProtNLM"/>
    </source>
</evidence>
<comment type="caution">
    <text evidence="1">The sequence shown here is derived from an EMBL/GenBank/DDBJ whole genome shotgun (WGS) entry which is preliminary data.</text>
</comment>
<reference evidence="1 2" key="1">
    <citation type="submission" date="2024-08" db="EMBL/GenBank/DDBJ databases">
        <title>Insights into the chromosomal genome structure of Flemingia macrophylla.</title>
        <authorList>
            <person name="Ding Y."/>
            <person name="Zhao Y."/>
            <person name="Bi W."/>
            <person name="Wu M."/>
            <person name="Zhao G."/>
            <person name="Gong Y."/>
            <person name="Li W."/>
            <person name="Zhang P."/>
        </authorList>
    </citation>
    <scope>NUCLEOTIDE SEQUENCE [LARGE SCALE GENOMIC DNA]</scope>
    <source>
        <strain evidence="1">DYQJB</strain>
        <tissue evidence="1">Leaf</tissue>
    </source>
</reference>
<accession>A0ABD1MWN8</accession>
<name>A0ABD1MWN8_9FABA</name>
<dbReference type="AlphaFoldDB" id="A0ABD1MWN8"/>
<evidence type="ECO:0000313" key="2">
    <source>
        <dbReference type="Proteomes" id="UP001603857"/>
    </source>
</evidence>
<dbReference type="EMBL" id="JBGMDY010000003">
    <property type="protein sequence ID" value="KAL2340221.1"/>
    <property type="molecule type" value="Genomic_DNA"/>
</dbReference>